<name>A0A2P2PF64_RHIMU</name>
<protein>
    <submittedName>
        <fullName evidence="1">Uncharacterized protein</fullName>
    </submittedName>
</protein>
<reference evidence="1" key="1">
    <citation type="submission" date="2018-02" db="EMBL/GenBank/DDBJ databases">
        <title>Rhizophora mucronata_Transcriptome.</title>
        <authorList>
            <person name="Meera S.P."/>
            <person name="Sreeshan A."/>
            <person name="Augustine A."/>
        </authorList>
    </citation>
    <scope>NUCLEOTIDE SEQUENCE</scope>
    <source>
        <tissue evidence="1">Leaf</tissue>
    </source>
</reference>
<dbReference type="EMBL" id="GGEC01072876">
    <property type="protein sequence ID" value="MBX53360.1"/>
    <property type="molecule type" value="Transcribed_RNA"/>
</dbReference>
<sequence length="13" mass="1511">MLQCNVGAYRIKD</sequence>
<accession>A0A2P2PF64</accession>
<proteinExistence type="predicted"/>
<organism evidence="1">
    <name type="scientific">Rhizophora mucronata</name>
    <name type="common">Asiatic mangrove</name>
    <dbReference type="NCBI Taxonomy" id="61149"/>
    <lineage>
        <taxon>Eukaryota</taxon>
        <taxon>Viridiplantae</taxon>
        <taxon>Streptophyta</taxon>
        <taxon>Embryophyta</taxon>
        <taxon>Tracheophyta</taxon>
        <taxon>Spermatophyta</taxon>
        <taxon>Magnoliopsida</taxon>
        <taxon>eudicotyledons</taxon>
        <taxon>Gunneridae</taxon>
        <taxon>Pentapetalae</taxon>
        <taxon>rosids</taxon>
        <taxon>fabids</taxon>
        <taxon>Malpighiales</taxon>
        <taxon>Rhizophoraceae</taxon>
        <taxon>Rhizophora</taxon>
    </lineage>
</organism>
<evidence type="ECO:0000313" key="1">
    <source>
        <dbReference type="EMBL" id="MBX53360.1"/>
    </source>
</evidence>